<feature type="compositionally biased region" description="Low complexity" evidence="4">
    <location>
        <begin position="1111"/>
        <end position="1141"/>
    </location>
</feature>
<feature type="domain" description="PDZ" evidence="6">
    <location>
        <begin position="929"/>
        <end position="1005"/>
    </location>
</feature>
<feature type="compositionally biased region" description="Basic residues" evidence="4">
    <location>
        <begin position="243"/>
        <end position="257"/>
    </location>
</feature>
<dbReference type="CDD" id="cd06745">
    <property type="entry name" value="PDZ_SIPA1-like"/>
    <property type="match status" value="1"/>
</dbReference>
<dbReference type="RefSeq" id="XP_022330947.1">
    <property type="nucleotide sequence ID" value="XM_022475239.1"/>
</dbReference>
<evidence type="ECO:0000259" key="6">
    <source>
        <dbReference type="PROSITE" id="PS50106"/>
    </source>
</evidence>
<feature type="compositionally biased region" description="Polar residues" evidence="4">
    <location>
        <begin position="1318"/>
        <end position="1327"/>
    </location>
</feature>
<evidence type="ECO:0000259" key="5">
    <source>
        <dbReference type="PROSITE" id="PS50085"/>
    </source>
</evidence>
<dbReference type="KEGG" id="cvn:111129117"/>
<evidence type="ECO:0000313" key="8">
    <source>
        <dbReference type="RefSeq" id="XP_022330945.1"/>
    </source>
</evidence>
<feature type="compositionally biased region" description="Polar residues" evidence="4">
    <location>
        <begin position="72"/>
        <end position="82"/>
    </location>
</feature>
<name>A0A8B8DTU7_CRAVI</name>
<feature type="compositionally biased region" description="Polar residues" evidence="4">
    <location>
        <begin position="1278"/>
        <end position="1288"/>
    </location>
</feature>
<dbReference type="InterPro" id="IPR050989">
    <property type="entry name" value="Rap1_Ran_GAP"/>
</dbReference>
<feature type="region of interest" description="Disordered" evidence="4">
    <location>
        <begin position="327"/>
        <end position="365"/>
    </location>
</feature>
<dbReference type="PANTHER" id="PTHR15711:SF22">
    <property type="entry name" value="RAP-GAP DOMAIN-CONTAINING PROTEIN"/>
    <property type="match status" value="1"/>
</dbReference>
<evidence type="ECO:0000313" key="7">
    <source>
        <dbReference type="Proteomes" id="UP000694844"/>
    </source>
</evidence>
<feature type="compositionally biased region" description="Polar residues" evidence="4">
    <location>
        <begin position="327"/>
        <end position="345"/>
    </location>
</feature>
<dbReference type="Pfam" id="PF11881">
    <property type="entry name" value="SPAR_C"/>
    <property type="match status" value="1"/>
</dbReference>
<protein>
    <submittedName>
        <fullName evidence="8 9">Signal-induced proliferation-associated 1-like protein 1 isoform X1</fullName>
    </submittedName>
</protein>
<dbReference type="InterPro" id="IPR001478">
    <property type="entry name" value="PDZ"/>
</dbReference>
<dbReference type="SUPFAM" id="SSF111347">
    <property type="entry name" value="Rap/Ran-GAP"/>
    <property type="match status" value="1"/>
</dbReference>
<keyword evidence="7" id="KW-1185">Reference proteome</keyword>
<dbReference type="InterPro" id="IPR000331">
    <property type="entry name" value="Rap/Ran_GAP_dom"/>
</dbReference>
<dbReference type="InterPro" id="IPR036034">
    <property type="entry name" value="PDZ_sf"/>
</dbReference>
<dbReference type="Pfam" id="PF21022">
    <property type="entry name" value="Rap-GAP_dimer"/>
    <property type="match status" value="1"/>
</dbReference>
<organism evidence="7 12">
    <name type="scientific">Crassostrea virginica</name>
    <name type="common">Eastern oyster</name>
    <dbReference type="NCBI Taxonomy" id="6565"/>
    <lineage>
        <taxon>Eukaryota</taxon>
        <taxon>Metazoa</taxon>
        <taxon>Spiralia</taxon>
        <taxon>Lophotrochozoa</taxon>
        <taxon>Mollusca</taxon>
        <taxon>Bivalvia</taxon>
        <taxon>Autobranchia</taxon>
        <taxon>Pteriomorphia</taxon>
        <taxon>Ostreida</taxon>
        <taxon>Ostreoidea</taxon>
        <taxon>Ostreidae</taxon>
        <taxon>Crassostrea</taxon>
    </lineage>
</organism>
<feature type="region of interest" description="Disordered" evidence="4">
    <location>
        <begin position="1107"/>
        <end position="1204"/>
    </location>
</feature>
<dbReference type="RefSeq" id="XP_022330948.1">
    <property type="nucleotide sequence ID" value="XM_022475240.1"/>
</dbReference>
<dbReference type="RefSeq" id="XP_022330949.1">
    <property type="nucleotide sequence ID" value="XM_022475241.1"/>
</dbReference>
<dbReference type="InterPro" id="IPR035974">
    <property type="entry name" value="Rap/Ran-GAP_sf"/>
</dbReference>
<feature type="compositionally biased region" description="Low complexity" evidence="4">
    <location>
        <begin position="1296"/>
        <end position="1312"/>
    </location>
</feature>
<gene>
    <name evidence="8 9 10 11 12" type="primary">LOC111129117</name>
</gene>
<feature type="compositionally biased region" description="Polar residues" evidence="4">
    <location>
        <begin position="1583"/>
        <end position="1598"/>
    </location>
</feature>
<dbReference type="GO" id="GO:0051056">
    <property type="term" value="P:regulation of small GTPase mediated signal transduction"/>
    <property type="evidence" value="ECO:0007669"/>
    <property type="project" value="InterPro"/>
</dbReference>
<reference evidence="8 9" key="1">
    <citation type="submission" date="2025-04" db="UniProtKB">
        <authorList>
            <consortium name="RefSeq"/>
        </authorList>
    </citation>
    <scope>IDENTIFICATION</scope>
    <source>
        <tissue evidence="8 9">Whole sample</tissue>
    </source>
</reference>
<feature type="region of interest" description="Disordered" evidence="4">
    <location>
        <begin position="1620"/>
        <end position="1680"/>
    </location>
</feature>
<dbReference type="GO" id="GO:0005096">
    <property type="term" value="F:GTPase activator activity"/>
    <property type="evidence" value="ECO:0007669"/>
    <property type="project" value="UniProtKB-KW"/>
</dbReference>
<feature type="compositionally biased region" description="Polar residues" evidence="4">
    <location>
        <begin position="258"/>
        <end position="267"/>
    </location>
</feature>
<feature type="region of interest" description="Disordered" evidence="4">
    <location>
        <begin position="49"/>
        <end position="140"/>
    </location>
</feature>
<dbReference type="Pfam" id="PF00595">
    <property type="entry name" value="PDZ"/>
    <property type="match status" value="1"/>
</dbReference>
<feature type="compositionally biased region" description="Basic and acidic residues" evidence="4">
    <location>
        <begin position="1245"/>
        <end position="1266"/>
    </location>
</feature>
<dbReference type="RefSeq" id="XP_022330945.1">
    <property type="nucleotide sequence ID" value="XM_022475237.1"/>
</dbReference>
<evidence type="ECO:0000256" key="4">
    <source>
        <dbReference type="SAM" id="MobiDB-lite"/>
    </source>
</evidence>
<feature type="compositionally biased region" description="Polar residues" evidence="4">
    <location>
        <begin position="49"/>
        <end position="59"/>
    </location>
</feature>
<dbReference type="PANTHER" id="PTHR15711">
    <property type="entry name" value="RAP GTPASE-ACTIVATING PROTEIN"/>
    <property type="match status" value="1"/>
</dbReference>
<keyword evidence="1" id="KW-0343">GTPase activation</keyword>
<feature type="compositionally biased region" description="Polar residues" evidence="4">
    <location>
        <begin position="1438"/>
        <end position="1448"/>
    </location>
</feature>
<evidence type="ECO:0000313" key="9">
    <source>
        <dbReference type="RefSeq" id="XP_022330946.1"/>
    </source>
</evidence>
<feature type="compositionally biased region" description="Basic residues" evidence="4">
    <location>
        <begin position="101"/>
        <end position="110"/>
    </location>
</feature>
<dbReference type="CDD" id="cd14686">
    <property type="entry name" value="bZIP"/>
    <property type="match status" value="1"/>
</dbReference>
<dbReference type="RefSeq" id="XP_022330946.1">
    <property type="nucleotide sequence ID" value="XM_022475238.1"/>
</dbReference>
<keyword evidence="2" id="KW-0597">Phosphoprotein</keyword>
<accession>A0A8B8DTU7</accession>
<proteinExistence type="predicted"/>
<sequence length="1746" mass="192027">MANSERVPLETIRKRSEKAVEYYRNCVVPAYQGRSSPVKQGFDSMENINGIYTSHNGNTEQEREAKGGVTFKDSSGPSNSTVKHNDSFTRGGQRATFHGVRSSKWKSGKSRSKEKSKSPESDSDSKRNSRGLSRSNSNLEMDSIDFDDAADFHNSSMRRDYGSTSSLDVLSTSGDTSFFAMIKDYGPRNLDQRSPAPAQMHEFLRGRIDSNRDRVGARGERFPNGSPVDRGGGDEVEGSPRSKSMKVKSGKERKTRSKSITNDSRSGNILNKIRGKQEVEIGAKMTDSINSDIKAEERLRKKAFVHYDCQSLGFDTQTVINKKSDLNVSKNTSTGASAASGQVRSSMAGEKDTPDISTDTDDGDGKSNALLLSCPFFRNELGGEEERTISSGRTMTSKSSNKNNNNTLLGTCAITSTRSPACCGLSILDSLPTPTGLILNHVVLHRGHVIEYVDHGASYYRHFFYGYDHQNYFGIDDAMGPVAISIRKEKVDDRENNLGRADYGFNQFRVIVRTSELTTLRGAIMEEAIPASASRLGGSRTTTVKDVIEYVCPDLQTSCLKLASSNQKTLDQLLKVDQQGVNQTYKVGIMYCKAGQASEEDMYNNEHSGPAFEEFLSCIGQKVRLKGFEKYRAQLDNKTDSTGQQSVYTSFNNCEIMFHVSTMLPYTPNNTQQLLRKRHIGNDIVTIVFQEPGALPFTPKTVRSQFQHVFIIIRAHNPCTDNVHYSIAVTRSKDVPPFGPHIPENAMFPRSDQFAEFLLAKIINAENAAHRCEKFIAMATRTRTEYLKDLAQNHVTTTTLDSGSKLSKFSLGSGRKKDKVKQKVVPDMFASGAIIWNVQVEDFGSSSQVNAILGISSEVLVIQEESSKSVIFTVHCGAIIGWTAQANSIKIFFNQEESILIRPVSGEMEETDEICSRLKAVTPGCPTEEKTLKRNGLGQLGFHINADAIVTDVEKNSFAYEVGLLKGSRLVEICKVAAVNLSHEEMVDLLRTSQTVKVILISPLEDGTPRGVTTLHTNCRYTSLNTLKAACKATQNVQQRQKEALMGQKSVPLCNMNGSHHNLCKTSSDSSEYVYQRQQMDMNASMETLSMEFLRTEFASIFSGSNENLYSPEEQPSQLSSSSSEQSFHLRDSLNSNSSLRLDIRDSRMSSSSSEFATSPTQKDLPRAESPSHRGSQTLPHHRKPSTPTRGEGQSPAKSLLPGYRPLATSSLQRGAGLHHAYTDTALSSKSPSMYDEGYTSRLTDSLRSDDGKHERSGSRDSRDSGDYQYLSGAPRPWSSTRTTYNQIRRQDPTNSSGDSGSYGSSLHGSESVPLGMSNVQSSSFSRKYSAPGGDYSSVQHGNISLELMKQTQNSKYLLSQGQDVGIKSTSSSVNLSDTSFSSGSSQNSGALPGQRGYHSNSSRDDLSSVDKKRADPSSANSKGRPVGHRRTHLSEVSPLSSENGSPRSSQKNLSSMSSEESLNTRLRPGVHGKHSKTQSNELQEDLKRLIDMDIKNSDLRGILQANSTERPGFFLKRTMSDESIHSQKGATTSPSRDAMVADLIFSTAPPVPALPKEVMGDARLSPRAMLDSAMAAKARQVLSRNAAASQPKSQQNPVPLPESAASLDWSNLVNVATKAIESTDNPKSQSPSVRDPKDRALPPEPSKAGVSKATNSYSKPPASQPQGGSVWRSTVSNPQQRIQELEAKVEQLELDLDNERKENADLEAEVQSLRRDNIRLQEESQTAAAQLRKFTEWFFQTIDRQ</sequence>
<evidence type="ECO:0000313" key="10">
    <source>
        <dbReference type="RefSeq" id="XP_022330947.1"/>
    </source>
</evidence>
<dbReference type="FunFam" id="3.40.50.11210:FF:000002">
    <property type="entry name" value="Signal-induced proliferation-associated 1-like protein 1"/>
    <property type="match status" value="1"/>
</dbReference>
<feature type="compositionally biased region" description="Polar residues" evidence="4">
    <location>
        <begin position="1620"/>
        <end position="1633"/>
    </location>
</feature>
<dbReference type="Gene3D" id="3.40.50.11210">
    <property type="entry name" value="Rap/Ran-GAP"/>
    <property type="match status" value="1"/>
</dbReference>
<dbReference type="PROSITE" id="PS50106">
    <property type="entry name" value="PDZ"/>
    <property type="match status" value="1"/>
</dbReference>
<feature type="region of interest" description="Disordered" evidence="4">
    <location>
        <begin position="1228"/>
        <end position="1333"/>
    </location>
</feature>
<dbReference type="Proteomes" id="UP000694844">
    <property type="component" value="Chromosome 4"/>
</dbReference>
<dbReference type="GeneID" id="111129117"/>
<feature type="compositionally biased region" description="Basic and acidic residues" evidence="4">
    <location>
        <begin position="1402"/>
        <end position="1416"/>
    </location>
</feature>
<feature type="compositionally biased region" description="Basic and acidic residues" evidence="4">
    <location>
        <begin position="204"/>
        <end position="221"/>
    </location>
</feature>
<evidence type="ECO:0000313" key="11">
    <source>
        <dbReference type="RefSeq" id="XP_022330948.1"/>
    </source>
</evidence>
<dbReference type="Gene3D" id="2.30.42.10">
    <property type="match status" value="1"/>
</dbReference>
<feature type="compositionally biased region" description="Basic and acidic residues" evidence="4">
    <location>
        <begin position="111"/>
        <end position="127"/>
    </location>
</feature>
<evidence type="ECO:0000256" key="3">
    <source>
        <dbReference type="ARBA" id="ARBA00023054"/>
    </source>
</evidence>
<dbReference type="PROSITE" id="PS50085">
    <property type="entry name" value="RAPGAP"/>
    <property type="match status" value="1"/>
</dbReference>
<feature type="region of interest" description="Disordered" evidence="4">
    <location>
        <begin position="1368"/>
        <end position="1482"/>
    </location>
</feature>
<feature type="compositionally biased region" description="Polar residues" evidence="4">
    <location>
        <begin position="1665"/>
        <end position="1680"/>
    </location>
</feature>
<feature type="domain" description="Rap-GAP" evidence="5">
    <location>
        <begin position="573"/>
        <end position="790"/>
    </location>
</feature>
<dbReference type="SUPFAM" id="SSF50156">
    <property type="entry name" value="PDZ domain-like"/>
    <property type="match status" value="1"/>
</dbReference>
<keyword evidence="3" id="KW-0175">Coiled coil</keyword>
<dbReference type="GO" id="GO:0005737">
    <property type="term" value="C:cytoplasm"/>
    <property type="evidence" value="ECO:0007669"/>
    <property type="project" value="TreeGrafter"/>
</dbReference>
<feature type="region of interest" description="Disordered" evidence="4">
    <location>
        <begin position="204"/>
        <end position="267"/>
    </location>
</feature>
<dbReference type="OrthoDB" id="2499658at2759"/>
<feature type="region of interest" description="Disordered" evidence="4">
    <location>
        <begin position="1582"/>
        <end position="1606"/>
    </location>
</feature>
<dbReference type="SMART" id="SM00228">
    <property type="entry name" value="PDZ"/>
    <property type="match status" value="1"/>
</dbReference>
<evidence type="ECO:0000256" key="2">
    <source>
        <dbReference type="ARBA" id="ARBA00022553"/>
    </source>
</evidence>
<evidence type="ECO:0000256" key="1">
    <source>
        <dbReference type="ARBA" id="ARBA00022468"/>
    </source>
</evidence>
<evidence type="ECO:0000313" key="12">
    <source>
        <dbReference type="RefSeq" id="XP_022330949.1"/>
    </source>
</evidence>
<dbReference type="Pfam" id="PF02145">
    <property type="entry name" value="Rap_GAP"/>
    <property type="match status" value="1"/>
</dbReference>
<feature type="compositionally biased region" description="Low complexity" evidence="4">
    <location>
        <begin position="1369"/>
        <end position="1389"/>
    </location>
</feature>
<dbReference type="InterPro" id="IPR021818">
    <property type="entry name" value="SIPA1L_C"/>
</dbReference>
<feature type="compositionally biased region" description="Low complexity" evidence="4">
    <location>
        <begin position="1449"/>
        <end position="1464"/>
    </location>
</feature>